<dbReference type="PANTHER" id="PTHR36766">
    <property type="entry name" value="PLANT BROAD-SPECTRUM MILDEW RESISTANCE PROTEIN RPW8"/>
    <property type="match status" value="1"/>
</dbReference>
<keyword evidence="4" id="KW-1185">Reference proteome</keyword>
<dbReference type="Gene3D" id="3.80.10.10">
    <property type="entry name" value="Ribonuclease Inhibitor"/>
    <property type="match status" value="3"/>
</dbReference>
<dbReference type="AlphaFoldDB" id="A0A835KXJ5"/>
<feature type="domain" description="R13L1/DRL21-like LRR repeat region" evidence="2">
    <location>
        <begin position="2"/>
        <end position="97"/>
    </location>
</feature>
<dbReference type="Pfam" id="PF25019">
    <property type="entry name" value="LRR_R13L1-DRL21"/>
    <property type="match status" value="1"/>
</dbReference>
<organism evidence="3 4">
    <name type="scientific">Digitaria exilis</name>
    <dbReference type="NCBI Taxonomy" id="1010633"/>
    <lineage>
        <taxon>Eukaryota</taxon>
        <taxon>Viridiplantae</taxon>
        <taxon>Streptophyta</taxon>
        <taxon>Embryophyta</taxon>
        <taxon>Tracheophyta</taxon>
        <taxon>Spermatophyta</taxon>
        <taxon>Magnoliopsida</taxon>
        <taxon>Liliopsida</taxon>
        <taxon>Poales</taxon>
        <taxon>Poaceae</taxon>
        <taxon>PACMAD clade</taxon>
        <taxon>Panicoideae</taxon>
        <taxon>Panicodae</taxon>
        <taxon>Paniceae</taxon>
        <taxon>Anthephorinae</taxon>
        <taxon>Digitaria</taxon>
    </lineage>
</organism>
<dbReference type="InterPro" id="IPR056789">
    <property type="entry name" value="LRR_R13L1-DRL21"/>
</dbReference>
<dbReference type="OrthoDB" id="605690at2759"/>
<evidence type="ECO:0000313" key="3">
    <source>
        <dbReference type="EMBL" id="KAF8783977.1"/>
    </source>
</evidence>
<comment type="caution">
    <text evidence="3">The sequence shown here is derived from an EMBL/GenBank/DDBJ whole genome shotgun (WGS) entry which is preliminary data.</text>
</comment>
<reference evidence="3" key="1">
    <citation type="submission" date="2020-07" db="EMBL/GenBank/DDBJ databases">
        <title>Genome sequence and genetic diversity analysis of an under-domesticated orphan crop, white fonio (Digitaria exilis).</title>
        <authorList>
            <person name="Bennetzen J.L."/>
            <person name="Chen S."/>
            <person name="Ma X."/>
            <person name="Wang X."/>
            <person name="Yssel A.E.J."/>
            <person name="Chaluvadi S.R."/>
            <person name="Johnson M."/>
            <person name="Gangashetty P."/>
            <person name="Hamidou F."/>
            <person name="Sanogo M.D."/>
            <person name="Zwaenepoel A."/>
            <person name="Wallace J."/>
            <person name="Van De Peer Y."/>
            <person name="Van Deynze A."/>
        </authorList>
    </citation>
    <scope>NUCLEOTIDE SEQUENCE</scope>
    <source>
        <tissue evidence="3">Leaves</tissue>
    </source>
</reference>
<accession>A0A835KXJ5</accession>
<name>A0A835KXJ5_9POAL</name>
<sequence>MEIELKYKHHMQFLSLSWNKHMKEPVNQDDRIIDNLEPNKETRQLHIHGYNGLNPPSWIENSSLIHLVSLELEYCMKWRNLPSLQVLNSLKHLKLENLFQLEYIGPVSEQQFETDESENAWLPPFLSTLNVRWCPNLKELPDIPCTLELLVIKHVQLAILPRIHHRYTGSRDSASVKSQLTFVHIESCPRLTSLNKGLLEQQEQLHFLKTLAVRHCERLHHLPTRGFTKLRHLASLEIVACPILRDVKTRDNLLPTPLKNLDVNPCGDIEASILMALQNLTALRRLTLFNCSNIEELPSVEVFGTLNNLNDVSICRCKNLMSFGGLGAAASLRTLSILCCDKISLSHSPLDGCFFKLQKLRIDRQALLSLEPLRSLGHTKDLQIGDDYAMKSLPEEWLLQNASSLNSIEIGAAKSLRSLPSEMAKLGSLQSVHIDRAPLIQSLPQLPASLSKLVIWGCDPMFLKRYERDVGEDWGKIAHIACVDIKAYSQGVLYFSSFSICHVVMVSWVVGCSIQWALLGWI</sequence>
<dbReference type="InterPro" id="IPR032675">
    <property type="entry name" value="LRR_dom_sf"/>
</dbReference>
<dbReference type="Proteomes" id="UP000636709">
    <property type="component" value="Unassembled WGS sequence"/>
</dbReference>
<dbReference type="EMBL" id="JACEFO010000033">
    <property type="protein sequence ID" value="KAF8783977.1"/>
    <property type="molecule type" value="Genomic_DNA"/>
</dbReference>
<dbReference type="PANTHER" id="PTHR36766:SF40">
    <property type="entry name" value="DISEASE RESISTANCE PROTEIN RGA3"/>
    <property type="match status" value="1"/>
</dbReference>
<evidence type="ECO:0000259" key="2">
    <source>
        <dbReference type="Pfam" id="PF25019"/>
    </source>
</evidence>
<protein>
    <recommendedName>
        <fullName evidence="2">R13L1/DRL21-like LRR repeat region domain-containing protein</fullName>
    </recommendedName>
</protein>
<keyword evidence="1" id="KW-0433">Leucine-rich repeat</keyword>
<proteinExistence type="predicted"/>
<evidence type="ECO:0000313" key="4">
    <source>
        <dbReference type="Proteomes" id="UP000636709"/>
    </source>
</evidence>
<gene>
    <name evidence="3" type="ORF">HU200_000069</name>
</gene>
<evidence type="ECO:0000256" key="1">
    <source>
        <dbReference type="ARBA" id="ARBA00022614"/>
    </source>
</evidence>
<dbReference type="SUPFAM" id="SSF52058">
    <property type="entry name" value="L domain-like"/>
    <property type="match status" value="2"/>
</dbReference>